<organism evidence="1 2">
    <name type="scientific">Desulfonema ishimotonii</name>
    <dbReference type="NCBI Taxonomy" id="45657"/>
    <lineage>
        <taxon>Bacteria</taxon>
        <taxon>Pseudomonadati</taxon>
        <taxon>Thermodesulfobacteriota</taxon>
        <taxon>Desulfobacteria</taxon>
        <taxon>Desulfobacterales</taxon>
        <taxon>Desulfococcaceae</taxon>
        <taxon>Desulfonema</taxon>
    </lineage>
</organism>
<name>A0A401FXC2_9BACT</name>
<dbReference type="Proteomes" id="UP000288096">
    <property type="component" value="Unassembled WGS sequence"/>
</dbReference>
<evidence type="ECO:0000313" key="1">
    <source>
        <dbReference type="EMBL" id="GBC61584.1"/>
    </source>
</evidence>
<dbReference type="EMBL" id="BEXT01000001">
    <property type="protein sequence ID" value="GBC61584.1"/>
    <property type="molecule type" value="Genomic_DNA"/>
</dbReference>
<keyword evidence="2" id="KW-1185">Reference proteome</keyword>
<accession>A0A401FXC2</accession>
<reference evidence="2" key="1">
    <citation type="submission" date="2017-11" db="EMBL/GenBank/DDBJ databases">
        <authorList>
            <person name="Watanabe M."/>
            <person name="Kojima H."/>
        </authorList>
    </citation>
    <scope>NUCLEOTIDE SEQUENCE [LARGE SCALE GENOMIC DNA]</scope>
    <source>
        <strain evidence="2">Tokyo 01</strain>
    </source>
</reference>
<protein>
    <submittedName>
        <fullName evidence="1">Uncharacterized protein</fullName>
    </submittedName>
</protein>
<proteinExistence type="predicted"/>
<gene>
    <name evidence="1" type="ORF">DENIS_2546</name>
</gene>
<comment type="caution">
    <text evidence="1">The sequence shown here is derived from an EMBL/GenBank/DDBJ whole genome shotgun (WGS) entry which is preliminary data.</text>
</comment>
<reference evidence="2" key="2">
    <citation type="submission" date="2019-01" db="EMBL/GenBank/DDBJ databases">
        <title>Genome sequence of Desulfonema ishimotonii strain Tokyo 01.</title>
        <authorList>
            <person name="Fukui M."/>
        </authorList>
    </citation>
    <scope>NUCLEOTIDE SEQUENCE [LARGE SCALE GENOMIC DNA]</scope>
    <source>
        <strain evidence="2">Tokyo 01</strain>
    </source>
</reference>
<sequence length="59" mass="6456">MGNARLEAVGRGNALLTEVTGRTLTVAGYKVSTYPKVPDFFSVIPNECEESQELTLRPE</sequence>
<evidence type="ECO:0000313" key="2">
    <source>
        <dbReference type="Proteomes" id="UP000288096"/>
    </source>
</evidence>
<dbReference type="AlphaFoldDB" id="A0A401FXC2"/>